<dbReference type="Pfam" id="PF14912">
    <property type="entry name" value="THEG"/>
    <property type="match status" value="4"/>
</dbReference>
<dbReference type="Proteomes" id="UP000796761">
    <property type="component" value="Unassembled WGS sequence"/>
</dbReference>
<name>A0A8K1GR78_9PASS</name>
<comment type="caution">
    <text evidence="2">The sequence shown here is derived from an EMBL/GenBank/DDBJ whole genome shotgun (WGS) entry which is preliminary data.</text>
</comment>
<gene>
    <name evidence="2" type="ORF">HGM15179_003846</name>
</gene>
<evidence type="ECO:0000256" key="1">
    <source>
        <dbReference type="ARBA" id="ARBA00022737"/>
    </source>
</evidence>
<evidence type="ECO:0000313" key="2">
    <source>
        <dbReference type="EMBL" id="TRZ23277.1"/>
    </source>
</evidence>
<keyword evidence="1" id="KW-0677">Repeat</keyword>
<evidence type="ECO:0000313" key="3">
    <source>
        <dbReference type="Proteomes" id="UP000796761"/>
    </source>
</evidence>
<dbReference type="PANTHER" id="PTHR15901:SF15">
    <property type="entry name" value="TESTICULAR HAPLOID EXPRESSED GENE PROTEIN-LIKE"/>
    <property type="match status" value="1"/>
</dbReference>
<reference evidence="2" key="1">
    <citation type="submission" date="2019-04" db="EMBL/GenBank/DDBJ databases">
        <title>Genome assembly of Zosterops borbonicus 15179.</title>
        <authorList>
            <person name="Leroy T."/>
            <person name="Anselmetti Y."/>
            <person name="Tilak M.-K."/>
            <person name="Nabholz B."/>
        </authorList>
    </citation>
    <scope>NUCLEOTIDE SEQUENCE</scope>
    <source>
        <strain evidence="2">HGM_15179</strain>
        <tissue evidence="2">Muscle</tissue>
    </source>
</reference>
<dbReference type="OrthoDB" id="25466at2759"/>
<dbReference type="InterPro" id="IPR006623">
    <property type="entry name" value="THEG"/>
</dbReference>
<organism evidence="2 3">
    <name type="scientific">Zosterops borbonicus</name>
    <dbReference type="NCBI Taxonomy" id="364589"/>
    <lineage>
        <taxon>Eukaryota</taxon>
        <taxon>Metazoa</taxon>
        <taxon>Chordata</taxon>
        <taxon>Craniata</taxon>
        <taxon>Vertebrata</taxon>
        <taxon>Euteleostomi</taxon>
        <taxon>Archelosauria</taxon>
        <taxon>Archosauria</taxon>
        <taxon>Dinosauria</taxon>
        <taxon>Saurischia</taxon>
        <taxon>Theropoda</taxon>
        <taxon>Coelurosauria</taxon>
        <taxon>Aves</taxon>
        <taxon>Neognathae</taxon>
        <taxon>Neoaves</taxon>
        <taxon>Telluraves</taxon>
        <taxon>Australaves</taxon>
        <taxon>Passeriformes</taxon>
        <taxon>Sylvioidea</taxon>
        <taxon>Zosteropidae</taxon>
        <taxon>Zosterops</taxon>
    </lineage>
</organism>
<proteinExistence type="predicted"/>
<dbReference type="InterPro" id="IPR042401">
    <property type="entry name" value="SPMAP2-like"/>
</dbReference>
<keyword evidence="3" id="KW-1185">Reference proteome</keyword>
<accession>A0A8K1GR78</accession>
<evidence type="ECO:0008006" key="4">
    <source>
        <dbReference type="Google" id="ProtNLM"/>
    </source>
</evidence>
<dbReference type="AlphaFoldDB" id="A0A8K1GR78"/>
<dbReference type="SMART" id="SM00705">
    <property type="entry name" value="THEG"/>
    <property type="match status" value="8"/>
</dbReference>
<protein>
    <recommendedName>
        <fullName evidence="4">Testicular haploid expressed gene protein-like</fullName>
    </recommendedName>
</protein>
<dbReference type="EMBL" id="SWJQ01000079">
    <property type="protein sequence ID" value="TRZ23277.1"/>
    <property type="molecule type" value="Genomic_DNA"/>
</dbReference>
<dbReference type="PANTHER" id="PTHR15901">
    <property type="entry name" value="TESTICULAR HAPLOID EXPRESSED GENE PROTEIN"/>
    <property type="match status" value="1"/>
</dbReference>
<sequence>MAAAGGLYASSCIPYICECPRSRIYELAEPKPVYCESSPTLVWGNQETIWTLSAGAMTARPSSRVLYLSKPKKDFSKYQHRPLIGGRIVLTKFGYPSERLLRLAEPKKYLPAFLEKRSRESPEWPVSLAAQNYNPSKRILELARPKGLHPDFKPPREVPTQVSRLATSAKASARVQKLAEPLVKELACCTRHNQPGFVISMASMPSTKAVASPRTIELAKPKQLPSKFKPPRDPEWRVTEAAKRAVATPRILELAQPTSRPRTGLSALNSDAFRVKQAALKAICSERLNELAQPVRR</sequence>